<dbReference type="Proteomes" id="UP000235672">
    <property type="component" value="Unassembled WGS sequence"/>
</dbReference>
<protein>
    <submittedName>
        <fullName evidence="2">Uncharacterized protein</fullName>
    </submittedName>
</protein>
<reference evidence="2 3" key="1">
    <citation type="submission" date="2016-05" db="EMBL/GenBank/DDBJ databases">
        <title>A degradative enzymes factory behind the ericoid mycorrhizal symbiosis.</title>
        <authorList>
            <consortium name="DOE Joint Genome Institute"/>
            <person name="Martino E."/>
            <person name="Morin E."/>
            <person name="Grelet G."/>
            <person name="Kuo A."/>
            <person name="Kohler A."/>
            <person name="Daghino S."/>
            <person name="Barry K."/>
            <person name="Choi C."/>
            <person name="Cichocki N."/>
            <person name="Clum A."/>
            <person name="Copeland A."/>
            <person name="Hainaut M."/>
            <person name="Haridas S."/>
            <person name="Labutti K."/>
            <person name="Lindquist E."/>
            <person name="Lipzen A."/>
            <person name="Khouja H.-R."/>
            <person name="Murat C."/>
            <person name="Ohm R."/>
            <person name="Olson A."/>
            <person name="Spatafora J."/>
            <person name="Veneault-Fourrey C."/>
            <person name="Henrissat B."/>
            <person name="Grigoriev I."/>
            <person name="Martin F."/>
            <person name="Perotto S."/>
        </authorList>
    </citation>
    <scope>NUCLEOTIDE SEQUENCE [LARGE SCALE GENOMIC DNA]</scope>
    <source>
        <strain evidence="2 3">UAMH 7357</strain>
    </source>
</reference>
<dbReference type="AlphaFoldDB" id="A0A2J6PGU7"/>
<name>A0A2J6PGU7_9HELO</name>
<evidence type="ECO:0000256" key="1">
    <source>
        <dbReference type="SAM" id="MobiDB-lite"/>
    </source>
</evidence>
<accession>A0A2J6PGU7</accession>
<gene>
    <name evidence="2" type="ORF">NA56DRAFT_712279</name>
</gene>
<sequence length="121" mass="13907">MAHQIIRTLFPDELPLMEWTRIGSTGLSPKIPRPTPRKDVVPRRHKQPGITRTKPAKSKDKERKKIQNLGVSSQNERRARSQSARASNQTLLNRLRRSRSKSVRAKVQEMRGAGKDLRPRP</sequence>
<feature type="compositionally biased region" description="Basic and acidic residues" evidence="1">
    <location>
        <begin position="106"/>
        <end position="121"/>
    </location>
</feature>
<feature type="region of interest" description="Disordered" evidence="1">
    <location>
        <begin position="23"/>
        <end position="121"/>
    </location>
</feature>
<feature type="compositionally biased region" description="Low complexity" evidence="1">
    <location>
        <begin position="81"/>
        <end position="93"/>
    </location>
</feature>
<keyword evidence="3" id="KW-1185">Reference proteome</keyword>
<evidence type="ECO:0000313" key="2">
    <source>
        <dbReference type="EMBL" id="PMD13244.1"/>
    </source>
</evidence>
<dbReference type="STRING" id="1745343.A0A2J6PGU7"/>
<organism evidence="2 3">
    <name type="scientific">Hyaloscypha hepaticicola</name>
    <dbReference type="NCBI Taxonomy" id="2082293"/>
    <lineage>
        <taxon>Eukaryota</taxon>
        <taxon>Fungi</taxon>
        <taxon>Dikarya</taxon>
        <taxon>Ascomycota</taxon>
        <taxon>Pezizomycotina</taxon>
        <taxon>Leotiomycetes</taxon>
        <taxon>Helotiales</taxon>
        <taxon>Hyaloscyphaceae</taxon>
        <taxon>Hyaloscypha</taxon>
    </lineage>
</organism>
<proteinExistence type="predicted"/>
<feature type="compositionally biased region" description="Basic residues" evidence="1">
    <location>
        <begin position="94"/>
        <end position="104"/>
    </location>
</feature>
<dbReference type="EMBL" id="KZ613534">
    <property type="protein sequence ID" value="PMD13244.1"/>
    <property type="molecule type" value="Genomic_DNA"/>
</dbReference>
<evidence type="ECO:0000313" key="3">
    <source>
        <dbReference type="Proteomes" id="UP000235672"/>
    </source>
</evidence>